<feature type="transmembrane region" description="Helical" evidence="1">
    <location>
        <begin position="34"/>
        <end position="52"/>
    </location>
</feature>
<evidence type="ECO:0000313" key="3">
    <source>
        <dbReference type="Proteomes" id="UP000004318"/>
    </source>
</evidence>
<accession>A3TWJ9</accession>
<keyword evidence="1" id="KW-0812">Transmembrane</keyword>
<keyword evidence="1" id="KW-1133">Transmembrane helix</keyword>
<dbReference type="Proteomes" id="UP000004318">
    <property type="component" value="Unassembled WGS sequence"/>
</dbReference>
<name>A3TWJ9_PSEBH</name>
<dbReference type="AlphaFoldDB" id="A3TWJ9"/>
<sequence>MTLTLILIVVTLAGIGLFAILVRRAPNRGFFPMLGPGVLLLALAGIGMLRLLPINAAEHPMRVTLALGLLWVGWIGFSAFVAQMLNRNMPGTHPLPIIAGGVATLAPVLGFIAARVVA</sequence>
<dbReference type="OrthoDB" id="7868004at2"/>
<keyword evidence="3" id="KW-1185">Reference proteome</keyword>
<evidence type="ECO:0000313" key="2">
    <source>
        <dbReference type="EMBL" id="EAQ03995.1"/>
    </source>
</evidence>
<proteinExistence type="predicted"/>
<feature type="transmembrane region" description="Helical" evidence="1">
    <location>
        <begin position="64"/>
        <end position="85"/>
    </location>
</feature>
<dbReference type="HOGENOM" id="CLU_2070684_0_0_5"/>
<organism evidence="2 3">
    <name type="scientific">Pseudooceanicola batsensis (strain ATCC BAA-863 / DSM 15984 / KCTC 12145 / HTCC2597)</name>
    <name type="common">Oceanicola batsensis</name>
    <dbReference type="NCBI Taxonomy" id="252305"/>
    <lineage>
        <taxon>Bacteria</taxon>
        <taxon>Pseudomonadati</taxon>
        <taxon>Pseudomonadota</taxon>
        <taxon>Alphaproteobacteria</taxon>
        <taxon>Rhodobacterales</taxon>
        <taxon>Paracoccaceae</taxon>
        <taxon>Pseudooceanicola</taxon>
    </lineage>
</organism>
<protein>
    <submittedName>
        <fullName evidence="2">Uncharacterized protein</fullName>
    </submittedName>
</protein>
<dbReference type="RefSeq" id="WP_009806648.1">
    <property type="nucleotide sequence ID" value="NZ_CH724131.1"/>
</dbReference>
<reference evidence="2 3" key="1">
    <citation type="journal article" date="2010" name="J. Bacteriol.">
        <title>Genome sequences of Oceanicola granulosus HTCC2516(T) and Oceanicola batsensis HTCC2597(TDelta).</title>
        <authorList>
            <person name="Thrash J.C."/>
            <person name="Cho J.C."/>
            <person name="Vergin K.L."/>
            <person name="Giovannoni S.J."/>
        </authorList>
    </citation>
    <scope>NUCLEOTIDE SEQUENCE [LARGE SCALE GENOMIC DNA]</scope>
    <source>
        <strain evidence="3">ATCC BAA-863 / DSM 15984 / KCTC 12145 / HTCC2597</strain>
    </source>
</reference>
<dbReference type="EMBL" id="AAMO01000003">
    <property type="protein sequence ID" value="EAQ03995.1"/>
    <property type="molecule type" value="Genomic_DNA"/>
</dbReference>
<dbReference type="STRING" id="252305.OB2597_12146"/>
<gene>
    <name evidence="2" type="ORF">OB2597_12146</name>
</gene>
<evidence type="ECO:0000256" key="1">
    <source>
        <dbReference type="SAM" id="Phobius"/>
    </source>
</evidence>
<feature type="transmembrane region" description="Helical" evidence="1">
    <location>
        <begin position="97"/>
        <end position="117"/>
    </location>
</feature>
<comment type="caution">
    <text evidence="2">The sequence shown here is derived from an EMBL/GenBank/DDBJ whole genome shotgun (WGS) entry which is preliminary data.</text>
</comment>
<dbReference type="eggNOG" id="ENOG5030022">
    <property type="taxonomic scope" value="Bacteria"/>
</dbReference>
<keyword evidence="1" id="KW-0472">Membrane</keyword>